<dbReference type="SUPFAM" id="SSF53067">
    <property type="entry name" value="Actin-like ATPase domain"/>
    <property type="match status" value="2"/>
</dbReference>
<evidence type="ECO:0000313" key="4">
    <source>
        <dbReference type="RefSeq" id="XP_018019805.1"/>
    </source>
</evidence>
<feature type="compositionally biased region" description="Polar residues" evidence="1">
    <location>
        <begin position="980"/>
        <end position="992"/>
    </location>
</feature>
<feature type="compositionally biased region" description="Basic and acidic residues" evidence="1">
    <location>
        <begin position="964"/>
        <end position="978"/>
    </location>
</feature>
<feature type="compositionally biased region" description="Low complexity" evidence="1">
    <location>
        <begin position="1683"/>
        <end position="1693"/>
    </location>
</feature>
<feature type="compositionally biased region" description="Low complexity" evidence="1">
    <location>
        <begin position="2169"/>
        <end position="2196"/>
    </location>
</feature>
<dbReference type="Gene3D" id="2.30.29.30">
    <property type="entry name" value="Pleckstrin-homology domain (PH domain)/Phosphotyrosine-binding domain (PTB)"/>
    <property type="match status" value="1"/>
</dbReference>
<feature type="compositionally biased region" description="Polar residues" evidence="1">
    <location>
        <begin position="2138"/>
        <end position="2150"/>
    </location>
</feature>
<feature type="compositionally biased region" description="Polar residues" evidence="1">
    <location>
        <begin position="737"/>
        <end position="751"/>
    </location>
</feature>
<evidence type="ECO:0000256" key="1">
    <source>
        <dbReference type="SAM" id="MobiDB-lite"/>
    </source>
</evidence>
<feature type="compositionally biased region" description="Polar residues" evidence="1">
    <location>
        <begin position="469"/>
        <end position="486"/>
    </location>
</feature>
<feature type="compositionally biased region" description="Low complexity" evidence="1">
    <location>
        <begin position="2128"/>
        <end position="2137"/>
    </location>
</feature>
<keyword evidence="3" id="KW-1185">Reference proteome</keyword>
<feature type="region of interest" description="Disordered" evidence="1">
    <location>
        <begin position="1"/>
        <end position="22"/>
    </location>
</feature>
<feature type="compositionally biased region" description="Basic and acidic residues" evidence="1">
    <location>
        <begin position="212"/>
        <end position="228"/>
    </location>
</feature>
<dbReference type="Pfam" id="PF00169">
    <property type="entry name" value="PH"/>
    <property type="match status" value="1"/>
</dbReference>
<feature type="compositionally biased region" description="Polar residues" evidence="1">
    <location>
        <begin position="1162"/>
        <end position="1195"/>
    </location>
</feature>
<feature type="compositionally biased region" description="Low complexity" evidence="1">
    <location>
        <begin position="934"/>
        <end position="958"/>
    </location>
</feature>
<evidence type="ECO:0000313" key="3">
    <source>
        <dbReference type="Proteomes" id="UP000694843"/>
    </source>
</evidence>
<evidence type="ECO:0000259" key="2">
    <source>
        <dbReference type="PROSITE" id="PS50003"/>
    </source>
</evidence>
<feature type="compositionally biased region" description="Polar residues" evidence="1">
    <location>
        <begin position="1001"/>
        <end position="1021"/>
    </location>
</feature>
<dbReference type="Pfam" id="PF00022">
    <property type="entry name" value="Actin"/>
    <property type="match status" value="1"/>
</dbReference>
<dbReference type="InterPro" id="IPR011993">
    <property type="entry name" value="PH-like_dom_sf"/>
</dbReference>
<feature type="compositionally biased region" description="Low complexity" evidence="1">
    <location>
        <begin position="148"/>
        <end position="160"/>
    </location>
</feature>
<feature type="compositionally biased region" description="Polar residues" evidence="1">
    <location>
        <begin position="1435"/>
        <end position="1445"/>
    </location>
</feature>
<feature type="region of interest" description="Disordered" evidence="1">
    <location>
        <begin position="1409"/>
        <end position="1445"/>
    </location>
</feature>
<feature type="region of interest" description="Disordered" evidence="1">
    <location>
        <begin position="821"/>
        <end position="1034"/>
    </location>
</feature>
<feature type="region of interest" description="Disordered" evidence="1">
    <location>
        <begin position="729"/>
        <end position="760"/>
    </location>
</feature>
<feature type="compositionally biased region" description="Polar residues" evidence="1">
    <location>
        <begin position="2027"/>
        <end position="2040"/>
    </location>
</feature>
<feature type="region of interest" description="Disordered" evidence="1">
    <location>
        <begin position="186"/>
        <end position="232"/>
    </location>
</feature>
<feature type="region of interest" description="Disordered" evidence="1">
    <location>
        <begin position="617"/>
        <end position="641"/>
    </location>
</feature>
<dbReference type="CDD" id="cd00821">
    <property type="entry name" value="PH"/>
    <property type="match status" value="1"/>
</dbReference>
<dbReference type="InterPro" id="IPR004000">
    <property type="entry name" value="Actin"/>
</dbReference>
<feature type="region of interest" description="Disordered" evidence="1">
    <location>
        <begin position="1790"/>
        <end position="1844"/>
    </location>
</feature>
<reference evidence="4" key="1">
    <citation type="submission" date="2025-08" db="UniProtKB">
        <authorList>
            <consortium name="RefSeq"/>
        </authorList>
    </citation>
    <scope>IDENTIFICATION</scope>
    <source>
        <tissue evidence="4">Whole organism</tissue>
    </source>
</reference>
<dbReference type="InterPro" id="IPR001849">
    <property type="entry name" value="PH_domain"/>
</dbReference>
<accession>A0A8B7P1G1</accession>
<feature type="compositionally biased region" description="Basic residues" evidence="1">
    <location>
        <begin position="1422"/>
        <end position="1431"/>
    </location>
</feature>
<feature type="region of interest" description="Disordered" evidence="1">
    <location>
        <begin position="507"/>
        <end position="533"/>
    </location>
</feature>
<feature type="compositionally biased region" description="Basic and acidic residues" evidence="1">
    <location>
        <begin position="625"/>
        <end position="640"/>
    </location>
</feature>
<name>A0A8B7P1G1_HYAAZ</name>
<feature type="region of interest" description="Disordered" evidence="1">
    <location>
        <begin position="136"/>
        <end position="160"/>
    </location>
</feature>
<feature type="compositionally biased region" description="Acidic residues" evidence="1">
    <location>
        <begin position="1924"/>
        <end position="1938"/>
    </location>
</feature>
<feature type="compositionally biased region" description="Basic and acidic residues" evidence="1">
    <location>
        <begin position="1294"/>
        <end position="1321"/>
    </location>
</feature>
<feature type="region of interest" description="Disordered" evidence="1">
    <location>
        <begin position="460"/>
        <end position="486"/>
    </location>
</feature>
<feature type="region of interest" description="Disordered" evidence="1">
    <location>
        <begin position="1912"/>
        <end position="2203"/>
    </location>
</feature>
<feature type="compositionally biased region" description="Basic and acidic residues" evidence="1">
    <location>
        <begin position="2042"/>
        <end position="2065"/>
    </location>
</feature>
<gene>
    <name evidence="4" type="primary">LOC108676261</name>
</gene>
<dbReference type="InterPro" id="IPR043129">
    <property type="entry name" value="ATPase_NBD"/>
</dbReference>
<dbReference type="KEGG" id="hazt:108676261"/>
<dbReference type="OrthoDB" id="337660at2759"/>
<dbReference type="PANTHER" id="PTHR11937">
    <property type="entry name" value="ACTIN"/>
    <property type="match status" value="1"/>
</dbReference>
<dbReference type="Gene3D" id="3.30.420.40">
    <property type="match status" value="2"/>
</dbReference>
<proteinExistence type="predicted"/>
<dbReference type="Proteomes" id="UP000694843">
    <property type="component" value="Unplaced"/>
</dbReference>
<feature type="compositionally biased region" description="Basic and acidic residues" evidence="1">
    <location>
        <begin position="1204"/>
        <end position="1214"/>
    </location>
</feature>
<feature type="compositionally biased region" description="Low complexity" evidence="1">
    <location>
        <begin position="1994"/>
        <end position="2005"/>
    </location>
</feature>
<protein>
    <submittedName>
        <fullName evidence="4">Uncharacterized protein LOC108676261</fullName>
    </submittedName>
</protein>
<feature type="compositionally biased region" description="Polar residues" evidence="1">
    <location>
        <begin position="428"/>
        <end position="445"/>
    </location>
</feature>
<feature type="region of interest" description="Disordered" evidence="1">
    <location>
        <begin position="1270"/>
        <end position="1332"/>
    </location>
</feature>
<feature type="region of interest" description="Disordered" evidence="1">
    <location>
        <begin position="426"/>
        <end position="445"/>
    </location>
</feature>
<dbReference type="RefSeq" id="XP_018019805.1">
    <property type="nucleotide sequence ID" value="XM_018164316.2"/>
</dbReference>
<sequence length="2596" mass="286317">MLKWSVTLAGGATQSPKRTPSNTFQKNNIAISKGKFVKDISILPPACGFESTDLKNRSYDFPMDDSVGKTSFGEREFVLPKHLVVLKPLRRRMPETRRILRVEVHSDELMAPESVETQNTVDKCQSEEEPTIRNVFVQSDEETPPKLTRSSSSSGDSVVTRRTSIATGFTNLVIEAAFESRFRDEDGYLSSHDPNQSELGEDYYNSLGSTHESPDRLGGEIPRSDAPRLLKVSGNTTEDDIYSEACMLFDSESTIYEKFNYSNPKMNRIGQEMNFSEFCDSRLLSTISKSSDIDEESGEDVSITKEIDDKSNFRSFFTHSTPLKTPSVRCEARASFHEIPDASEKIEVFPHTSREFSKSAEDLICESAVRPGVRFESISQSERKKKKLGSAWDKINFTGSFGKRRGRFLSPTSKFALDEAAENRDSENSQCYASSTLPDQRSFSTKRCSSDSQLLDAAQVSTRADPLNDNASEDSSLANGRSEPVNSSFRQRISKFFHDCPKYPLSNLGRRASNPKLEPSLDSTKSPDDTKKKFNSQWPFKVRLVKMEKVPSNGGLNNQEKLSRSTISSITKNIYKVTPRSKVPVETAKFYVDYHKDRRDMTKEPLHDVQFFHTPRVKMKPPDNFPKETVSDNESKEKSLHSVIQSDIFTQKYDEIKYNHNGKDAPPAPATRLRSKSLENGIKNETRTAIPVPRTIFLTQVTSSGQFAEKVRVSISTRHETLSRHVNHTLPKRRSSKTSVDINSNRPSSATGDGIYEPVGRPLTSGEVYLTSSYEWLDSPDSWSERQCSSIRTSSLPSLSGSSSGAVASVSGTSVGITTGFSRLGTSTAQPSPSASHSEPASPNPSHSSRSSSGPSYSSKTSSISSHSNSLKGPNHSSQSTSVTHTQSSQGSGNFFRNPSQPRLTSGPSHPLSQPVCSSTSQASNTKPRSSVINKSKTSSTLLSSSSRLLSSDDNNSNVQSYNERGKVSEISPKEYIYDTKTSSQTHNSSPSNDHDAGTYYSPTKQKTLPSVIYNFSNSPSKESKRPQEMAPSTAFSETLVKSSALEPSALPALGLSGAEDRDSLMWCSDADFDAAVARLSMKGLIELVQSLQDAMVVEQQTFDTLTLQLESTSDSVVQQRLSAALCTSQTRLARLCARNMRCFSQQSLKSRHKDSSSSRSTQAPDRTKCTSNVSKTTISSSPTPFDSGHSSSFASEYPLGRDNSFESRSESPRDSGLAVSSSTGSDGELDFCKSVPGSPSLPPPSTVSGFKNSLAFFQRAAHLVVNNARHAQSGARDKARKRRPGNSDTSSEDLPHSRSLDRLGDGRSLKFGDLPNEGRAHQVASRTRSLGREEVDEVCVVTGKDSGKDESFNGGSEVSSDAGTYEQVLFINGRPQYQDDFRRSYSCEALDSWTNACNSSALSSTTTVNISLSSPSSGHQSRNKKPRRTKHYDNFSSPSRHSNVATLSNISSDGGWTRVVLDGSSSNICSSDLPADVTTAKCRSMGTKSRFDGATTVSYTQAGTWVGDCGGAVRDVEPTAAVNVTLPRRKPYLNLKSVTTGSGSSVVNIYSGSGASVNSTNGESYDVSPCRESLPIVSGVNIKRSQSFKEGLDDSRSSFVPRSFPLTRTQSYNDGLSGEYVEFERPLSRVPSVDEILESVRNLRVKKNMVKSTPDLYQNIGEPVYHTASMPRQKSSSKNKSGRSPGPSGIIGVRYTSNKNVEHVYDRVPEPHYEQISENGDPYYENIHKETTNYENVSNKSKKEVIYDRPRSNKLVENKYDLVQGQLLYENVSQYDLSLYENVIDDEPTYMNVTGSNSGSRSKKDRSSKENHRSRSSNSSKTSDDFNGGQTYDIPRSATHIYDTPKKYSRPVIAPEDDFSEYAIPKNNRCVAPRGEVTEVDRVQLAKQDQKRKIDDIFAEVDRSTYDEADVRRHPEIPPPDYGLDDGGAEYPDEGLGECEGRPFYTEEQGLEVILEEPEEDYCSSPVSQLEEEFPRGSNLRLRLKSGERSSLDGSEGIGSAEGDSSGGGSDHYNEEEEEEDCASSGIHSQDTPSPSTPIDQYKDDTSDRHQLRHEERVQKDRSIDVYPETLRQRQRSMAPSPSKVDIKNWNQNDLPVREPTSPSSGKKFLPSVKALRSQFETGKAGNSGSSNGSISPVSTFSNSSNGSGATHHRASSRNDSVTMLTRKPSGSSLASSSLEKSSSNTSLNSAPSSENLLDGEHNSGPVEPIFCQFQKVDEELRELMSRPTSTSGWDPRLILKRLYFIPEMPRTHSKGHSYTNIEGFLEKLPSGRKKATFWNAWKKRYFVAKDGVLCYYQNSQCDKPSLRLTLMGGKVETMEANMVGVDDGPLTPEDNAARILSADDGKGHYVVMRCSSRSEAERWRKALETHLVEDFASQYVQPHPMTTNPTLLRDTLIIDIGSCSVRAGVLASQATLPQIFFPTVLATDRESRRQIWGAEALSPEVRSSSSLSFPIRPSHRISKYTVDLNAVSSLLSKVFSELKVDARNYNLQISAPRILNQHTQSELIKILFEKFGVKGVNITHQSILALYAYNATSGIVVDIGERMDIVPVTDGYIIEGGVSRVPYGGHRILDHIRQLRSLRYNGELCLSLQS</sequence>
<dbReference type="SUPFAM" id="SSF50729">
    <property type="entry name" value="PH domain-like"/>
    <property type="match status" value="1"/>
</dbReference>
<dbReference type="SMART" id="SM00233">
    <property type="entry name" value="PH"/>
    <property type="match status" value="1"/>
</dbReference>
<feature type="compositionally biased region" description="Polar residues" evidence="1">
    <location>
        <begin position="895"/>
        <end position="933"/>
    </location>
</feature>
<feature type="region of interest" description="Disordered" evidence="1">
    <location>
        <begin position="1148"/>
        <end position="1247"/>
    </location>
</feature>
<dbReference type="PROSITE" id="PS50003">
    <property type="entry name" value="PH_DOMAIN"/>
    <property type="match status" value="1"/>
</dbReference>
<feature type="compositionally biased region" description="Polar residues" evidence="1">
    <location>
        <begin position="12"/>
        <end position="22"/>
    </location>
</feature>
<feature type="region of interest" description="Disordered" evidence="1">
    <location>
        <begin position="1663"/>
        <end position="1696"/>
    </location>
</feature>
<dbReference type="CDD" id="cd10169">
    <property type="entry name" value="ASKHA_NBD_actin-like"/>
    <property type="match status" value="1"/>
</dbReference>
<feature type="compositionally biased region" description="Low complexity" evidence="1">
    <location>
        <begin position="831"/>
        <end position="893"/>
    </location>
</feature>
<feature type="compositionally biased region" description="Polar residues" evidence="1">
    <location>
        <begin position="1409"/>
        <end position="1421"/>
    </location>
</feature>
<organism evidence="3 4">
    <name type="scientific">Hyalella azteca</name>
    <name type="common">Amphipod</name>
    <dbReference type="NCBI Taxonomy" id="294128"/>
    <lineage>
        <taxon>Eukaryota</taxon>
        <taxon>Metazoa</taxon>
        <taxon>Ecdysozoa</taxon>
        <taxon>Arthropoda</taxon>
        <taxon>Crustacea</taxon>
        <taxon>Multicrustacea</taxon>
        <taxon>Malacostraca</taxon>
        <taxon>Eumalacostraca</taxon>
        <taxon>Peracarida</taxon>
        <taxon>Amphipoda</taxon>
        <taxon>Senticaudata</taxon>
        <taxon>Talitrida</taxon>
        <taxon>Talitroidea</taxon>
        <taxon>Hyalellidae</taxon>
        <taxon>Hyalella</taxon>
    </lineage>
</organism>
<dbReference type="Gene3D" id="3.90.640.10">
    <property type="entry name" value="Actin, Chain A, domain 4"/>
    <property type="match status" value="1"/>
</dbReference>
<dbReference type="GeneID" id="108676261"/>
<feature type="domain" description="PH" evidence="2">
    <location>
        <begin position="2260"/>
        <end position="2374"/>
    </location>
</feature>